<proteinExistence type="predicted"/>
<organism evidence="1 2">
    <name type="scientific">Lyophyllum shimeji</name>
    <name type="common">Hon-shimeji</name>
    <name type="synonym">Tricholoma shimeji</name>
    <dbReference type="NCBI Taxonomy" id="47721"/>
    <lineage>
        <taxon>Eukaryota</taxon>
        <taxon>Fungi</taxon>
        <taxon>Dikarya</taxon>
        <taxon>Basidiomycota</taxon>
        <taxon>Agaricomycotina</taxon>
        <taxon>Agaricomycetes</taxon>
        <taxon>Agaricomycetidae</taxon>
        <taxon>Agaricales</taxon>
        <taxon>Tricholomatineae</taxon>
        <taxon>Lyophyllaceae</taxon>
        <taxon>Lyophyllum</taxon>
    </lineage>
</organism>
<sequence length="202" mass="21610">MLVPLSASDDAHSHDHKYTSAHLYLRQPHALQIIQLVEGPPPPPRKITSVINDDYASSSAYSSSYSSSSSSSSACSSYCSSVDESDSPEESALELSTETYSATKRILAWRENFSAHFGATASESSLSSTLKRKISLEEGEDTKSKRSRSLASQGGASSIASLGAHSCPACDASFMTRQSLRQHGRDAKANEACSVAVEYAFE</sequence>
<evidence type="ECO:0000313" key="2">
    <source>
        <dbReference type="Proteomes" id="UP001063166"/>
    </source>
</evidence>
<protein>
    <submittedName>
        <fullName evidence="1">Uncharacterized protein</fullName>
    </submittedName>
</protein>
<keyword evidence="2" id="KW-1185">Reference proteome</keyword>
<evidence type="ECO:0000313" key="1">
    <source>
        <dbReference type="EMBL" id="GLB43299.1"/>
    </source>
</evidence>
<dbReference type="OrthoDB" id="3256870at2759"/>
<comment type="caution">
    <text evidence="1">The sequence shown here is derived from an EMBL/GenBank/DDBJ whole genome shotgun (WGS) entry which is preliminary data.</text>
</comment>
<gene>
    <name evidence="1" type="ORF">LshimejAT787_1302000</name>
</gene>
<reference evidence="1" key="1">
    <citation type="submission" date="2022-07" db="EMBL/GenBank/DDBJ databases">
        <title>The genome of Lyophyllum shimeji provides insight into the initial evolution of ectomycorrhizal fungal genome.</title>
        <authorList>
            <person name="Kobayashi Y."/>
            <person name="Shibata T."/>
            <person name="Hirakawa H."/>
            <person name="Shigenobu S."/>
            <person name="Nishiyama T."/>
            <person name="Yamada A."/>
            <person name="Hasebe M."/>
            <person name="Kawaguchi M."/>
        </authorList>
    </citation>
    <scope>NUCLEOTIDE SEQUENCE</scope>
    <source>
        <strain evidence="1">AT787</strain>
    </source>
</reference>
<dbReference type="Proteomes" id="UP001063166">
    <property type="component" value="Unassembled WGS sequence"/>
</dbReference>
<dbReference type="AlphaFoldDB" id="A0A9P3UPY1"/>
<dbReference type="EMBL" id="BRPK01000013">
    <property type="protein sequence ID" value="GLB43299.1"/>
    <property type="molecule type" value="Genomic_DNA"/>
</dbReference>
<accession>A0A9P3UPY1</accession>
<name>A0A9P3UPY1_LYOSH</name>